<dbReference type="EMBL" id="JBHSIT010000009">
    <property type="protein sequence ID" value="MFC4911427.1"/>
    <property type="molecule type" value="Genomic_DNA"/>
</dbReference>
<comment type="caution">
    <text evidence="5">The sequence shown here is derived from an EMBL/GenBank/DDBJ whole genome shotgun (WGS) entry which is preliminary data.</text>
</comment>
<dbReference type="InterPro" id="IPR019887">
    <property type="entry name" value="Tscrpt_reg_AsnC/Lrp_C"/>
</dbReference>
<dbReference type="PANTHER" id="PTHR30154">
    <property type="entry name" value="LEUCINE-RESPONSIVE REGULATORY PROTEIN"/>
    <property type="match status" value="1"/>
</dbReference>
<dbReference type="Pfam" id="PF13404">
    <property type="entry name" value="HTH_AsnC-type"/>
    <property type="match status" value="2"/>
</dbReference>
<keyword evidence="2" id="KW-0238">DNA-binding</keyword>
<dbReference type="InterPro" id="IPR036390">
    <property type="entry name" value="WH_DNA-bd_sf"/>
</dbReference>
<sequence length="317" mass="34364">MDIDDLDRQLIHALQLDGRAPFSLIAEVLGVSDQTVARRYRRLRSADLLRVVAVPPAGYLAHGRWMLRLRCAPGAADTVAAALARRPDTAWVLTASAGTEVQCITRARTPDEADLQLPRSSRILDVSAYSVLHVFYGSPSPVRRLDALTPAQVAQLRPAVVPPLDPADIPQCGPEDRPLLDVLARDGRTGVPELAAATGWSASTVRRRVDHLRTIGALHFYAEFDLRLAGLDHGTRLWLSVAPSELDAAGRALAAHPEVGFAAATSGPVNLVASVLCRDAHDAYRYLTDRVAALPGVARVETTPVTRYLKRLGRLLR</sequence>
<dbReference type="SUPFAM" id="SSF46785">
    <property type="entry name" value="Winged helix' DNA-binding domain"/>
    <property type="match status" value="2"/>
</dbReference>
<gene>
    <name evidence="5" type="ORF">ACFPCY_29255</name>
</gene>
<evidence type="ECO:0000259" key="4">
    <source>
        <dbReference type="PROSITE" id="PS50956"/>
    </source>
</evidence>
<dbReference type="Gene3D" id="1.10.10.10">
    <property type="entry name" value="Winged helix-like DNA-binding domain superfamily/Winged helix DNA-binding domain"/>
    <property type="match status" value="2"/>
</dbReference>
<evidence type="ECO:0000313" key="5">
    <source>
        <dbReference type="EMBL" id="MFC4911427.1"/>
    </source>
</evidence>
<evidence type="ECO:0000256" key="3">
    <source>
        <dbReference type="ARBA" id="ARBA00023163"/>
    </source>
</evidence>
<reference evidence="6" key="1">
    <citation type="journal article" date="2019" name="Int. J. Syst. Evol. Microbiol.">
        <title>The Global Catalogue of Microorganisms (GCM) 10K type strain sequencing project: providing services to taxonomists for standard genome sequencing and annotation.</title>
        <authorList>
            <consortium name="The Broad Institute Genomics Platform"/>
            <consortium name="The Broad Institute Genome Sequencing Center for Infectious Disease"/>
            <person name="Wu L."/>
            <person name="Ma J."/>
        </authorList>
    </citation>
    <scope>NUCLEOTIDE SEQUENCE [LARGE SCALE GENOMIC DNA]</scope>
    <source>
        <strain evidence="6">KLKA75</strain>
    </source>
</reference>
<dbReference type="PROSITE" id="PS50956">
    <property type="entry name" value="HTH_ASNC_2"/>
    <property type="match status" value="1"/>
</dbReference>
<keyword evidence="3" id="KW-0804">Transcription</keyword>
<accession>A0ABV9U4Z5</accession>
<evidence type="ECO:0000313" key="6">
    <source>
        <dbReference type="Proteomes" id="UP001595872"/>
    </source>
</evidence>
<evidence type="ECO:0000256" key="2">
    <source>
        <dbReference type="ARBA" id="ARBA00023125"/>
    </source>
</evidence>
<dbReference type="InterPro" id="IPR000485">
    <property type="entry name" value="AsnC-type_HTH_dom"/>
</dbReference>
<dbReference type="Gene3D" id="3.30.70.920">
    <property type="match status" value="1"/>
</dbReference>
<name>A0ABV9U4Z5_9ACTN</name>
<dbReference type="SMART" id="SM00344">
    <property type="entry name" value="HTH_ASNC"/>
    <property type="match status" value="2"/>
</dbReference>
<dbReference type="InterPro" id="IPR011008">
    <property type="entry name" value="Dimeric_a/b-barrel"/>
</dbReference>
<feature type="domain" description="HTH asnC-type" evidence="4">
    <location>
        <begin position="3"/>
        <end position="46"/>
    </location>
</feature>
<proteinExistence type="predicted"/>
<evidence type="ECO:0000256" key="1">
    <source>
        <dbReference type="ARBA" id="ARBA00023015"/>
    </source>
</evidence>
<dbReference type="PANTHER" id="PTHR30154:SF34">
    <property type="entry name" value="TRANSCRIPTIONAL REGULATOR AZLB"/>
    <property type="match status" value="1"/>
</dbReference>
<dbReference type="PRINTS" id="PR00033">
    <property type="entry name" value="HTHASNC"/>
</dbReference>
<dbReference type="Pfam" id="PF01037">
    <property type="entry name" value="AsnC_trans_reg"/>
    <property type="match status" value="1"/>
</dbReference>
<keyword evidence="6" id="KW-1185">Reference proteome</keyword>
<dbReference type="InterPro" id="IPR019888">
    <property type="entry name" value="Tscrpt_reg_AsnC-like"/>
</dbReference>
<organism evidence="5 6">
    <name type="scientific">Actinomadura gamaensis</name>
    <dbReference type="NCBI Taxonomy" id="1763541"/>
    <lineage>
        <taxon>Bacteria</taxon>
        <taxon>Bacillati</taxon>
        <taxon>Actinomycetota</taxon>
        <taxon>Actinomycetes</taxon>
        <taxon>Streptosporangiales</taxon>
        <taxon>Thermomonosporaceae</taxon>
        <taxon>Actinomadura</taxon>
    </lineage>
</organism>
<dbReference type="Proteomes" id="UP001595872">
    <property type="component" value="Unassembled WGS sequence"/>
</dbReference>
<dbReference type="RefSeq" id="WP_378260324.1">
    <property type="nucleotide sequence ID" value="NZ_JBHSIT010000009.1"/>
</dbReference>
<dbReference type="SUPFAM" id="SSF54909">
    <property type="entry name" value="Dimeric alpha+beta barrel"/>
    <property type="match status" value="1"/>
</dbReference>
<protein>
    <submittedName>
        <fullName evidence="5">Lrp/AsnC family transcriptional regulator</fullName>
    </submittedName>
</protein>
<keyword evidence="1" id="KW-0805">Transcription regulation</keyword>
<dbReference type="InterPro" id="IPR036388">
    <property type="entry name" value="WH-like_DNA-bd_sf"/>
</dbReference>